<protein>
    <submittedName>
        <fullName evidence="3">Rhodanese</fullName>
    </submittedName>
</protein>
<dbReference type="InterPro" id="IPR021309">
    <property type="entry name" value="YgaP-like_TM"/>
</dbReference>
<dbReference type="EMBL" id="LLEI02000015">
    <property type="protein sequence ID" value="OAJ95859.1"/>
    <property type="molecule type" value="Genomic_DNA"/>
</dbReference>
<reference evidence="3 4" key="1">
    <citation type="journal article" date="2016" name="Syst. Appl. Microbiol.">
        <title>Vibrio bivalvicida sp. nov., a novel larval pathogen for bivalve molluscs reared in a hatchery.</title>
        <authorList>
            <person name="Dubert J."/>
            <person name="Romalde J.L."/>
            <person name="Prado S."/>
            <person name="Barja J.L."/>
        </authorList>
    </citation>
    <scope>NUCLEOTIDE SEQUENCE [LARGE SCALE GENOMIC DNA]</scope>
    <source>
        <strain evidence="3 4">605</strain>
    </source>
</reference>
<proteinExistence type="predicted"/>
<dbReference type="AlphaFoldDB" id="A0A177Y4S9"/>
<accession>A0A177Y4S9</accession>
<organism evidence="3 4">
    <name type="scientific">Vibrio bivalvicida</name>
    <dbReference type="NCBI Taxonomy" id="1276888"/>
    <lineage>
        <taxon>Bacteria</taxon>
        <taxon>Pseudomonadati</taxon>
        <taxon>Pseudomonadota</taxon>
        <taxon>Gammaproteobacteria</taxon>
        <taxon>Vibrionales</taxon>
        <taxon>Vibrionaceae</taxon>
        <taxon>Vibrio</taxon>
        <taxon>Vibrio oreintalis group</taxon>
    </lineage>
</organism>
<dbReference type="RefSeq" id="WP_054962826.1">
    <property type="nucleotide sequence ID" value="NZ_LLEI02000015.1"/>
</dbReference>
<feature type="transmembrane region" description="Helical" evidence="1">
    <location>
        <begin position="31"/>
        <end position="55"/>
    </location>
</feature>
<dbReference type="Gene3D" id="6.10.140.1340">
    <property type="match status" value="1"/>
</dbReference>
<keyword evidence="1" id="KW-0812">Transmembrane</keyword>
<evidence type="ECO:0000313" key="4">
    <source>
        <dbReference type="Proteomes" id="UP000078406"/>
    </source>
</evidence>
<comment type="caution">
    <text evidence="3">The sequence shown here is derived from an EMBL/GenBank/DDBJ whole genome shotgun (WGS) entry which is preliminary data.</text>
</comment>
<keyword evidence="1" id="KW-0472">Membrane</keyword>
<keyword evidence="1" id="KW-1133">Transmembrane helix</keyword>
<feature type="domain" description="Inner membrane protein YgaP-like transmembrane" evidence="2">
    <location>
        <begin position="2"/>
        <end position="56"/>
    </location>
</feature>
<evidence type="ECO:0000259" key="2">
    <source>
        <dbReference type="Pfam" id="PF11127"/>
    </source>
</evidence>
<feature type="transmembrane region" description="Helical" evidence="1">
    <location>
        <begin position="7"/>
        <end position="25"/>
    </location>
</feature>
<evidence type="ECO:0000313" key="3">
    <source>
        <dbReference type="EMBL" id="OAJ95859.1"/>
    </source>
</evidence>
<name>A0A177Y4S9_9VIBR</name>
<dbReference type="Pfam" id="PF11127">
    <property type="entry name" value="YgaP-like_TM"/>
    <property type="match status" value="1"/>
</dbReference>
<gene>
    <name evidence="3" type="ORF">APB76_02880</name>
</gene>
<dbReference type="Proteomes" id="UP000078406">
    <property type="component" value="Unassembled WGS sequence"/>
</dbReference>
<sequence>MTLEDAIRVLAGGMVILSVGLTMTVSSNFVWLTLFVGANLIQSAFTGFCPAVVVLKKLGFK</sequence>
<evidence type="ECO:0000256" key="1">
    <source>
        <dbReference type="SAM" id="Phobius"/>
    </source>
</evidence>